<dbReference type="AlphaFoldDB" id="A0A418Q7J3"/>
<evidence type="ECO:0000256" key="13">
    <source>
        <dbReference type="SAM" id="MobiDB-lite"/>
    </source>
</evidence>
<dbReference type="InterPro" id="IPR023214">
    <property type="entry name" value="HAD_sf"/>
</dbReference>
<dbReference type="OrthoDB" id="7059309at2"/>
<dbReference type="PROSITE" id="PS00154">
    <property type="entry name" value="ATPASE_E1_E2"/>
    <property type="match status" value="1"/>
</dbReference>
<dbReference type="FunFam" id="2.70.150.10:FF:000002">
    <property type="entry name" value="Copper-transporting ATPase 1, putative"/>
    <property type="match status" value="1"/>
</dbReference>
<dbReference type="InterPro" id="IPR008250">
    <property type="entry name" value="ATPase_P-typ_transduc_dom_A_sf"/>
</dbReference>
<dbReference type="SUPFAM" id="SSF55008">
    <property type="entry name" value="HMA, heavy metal-associated domain"/>
    <property type="match status" value="1"/>
</dbReference>
<comment type="caution">
    <text evidence="15">The sequence shown here is derived from an EMBL/GenBank/DDBJ whole genome shotgun (WGS) entry which is preliminary data.</text>
</comment>
<dbReference type="InterPro" id="IPR023299">
    <property type="entry name" value="ATPase_P-typ_cyto_dom_N"/>
</dbReference>
<dbReference type="InterPro" id="IPR036412">
    <property type="entry name" value="HAD-like_sf"/>
</dbReference>
<evidence type="ECO:0000256" key="3">
    <source>
        <dbReference type="ARBA" id="ARBA00022692"/>
    </source>
</evidence>
<dbReference type="InterPro" id="IPR036163">
    <property type="entry name" value="HMA_dom_sf"/>
</dbReference>
<keyword evidence="4 12" id="KW-0479">Metal-binding</keyword>
<feature type="transmembrane region" description="Helical" evidence="12">
    <location>
        <begin position="164"/>
        <end position="184"/>
    </location>
</feature>
<dbReference type="Gene3D" id="3.40.1110.10">
    <property type="entry name" value="Calcium-transporting ATPase, cytoplasmic domain N"/>
    <property type="match status" value="1"/>
</dbReference>
<gene>
    <name evidence="15" type="ORF">D3M95_04780</name>
</gene>
<dbReference type="PROSITE" id="PS50846">
    <property type="entry name" value="HMA_2"/>
    <property type="match status" value="1"/>
</dbReference>
<dbReference type="GO" id="GO:0043682">
    <property type="term" value="F:P-type divalent copper transporter activity"/>
    <property type="evidence" value="ECO:0007669"/>
    <property type="project" value="TreeGrafter"/>
</dbReference>
<evidence type="ECO:0000259" key="14">
    <source>
        <dbReference type="PROSITE" id="PS50846"/>
    </source>
</evidence>
<dbReference type="SFLD" id="SFLDF00027">
    <property type="entry name" value="p-type_atpase"/>
    <property type="match status" value="1"/>
</dbReference>
<keyword evidence="12" id="KW-1003">Cell membrane</keyword>
<dbReference type="InterPro" id="IPR006121">
    <property type="entry name" value="HMA_dom"/>
</dbReference>
<dbReference type="GO" id="GO:0005524">
    <property type="term" value="F:ATP binding"/>
    <property type="evidence" value="ECO:0007669"/>
    <property type="project" value="UniProtKB-UniRule"/>
</dbReference>
<dbReference type="SUPFAM" id="SSF81653">
    <property type="entry name" value="Calcium ATPase, transduction domain A"/>
    <property type="match status" value="1"/>
</dbReference>
<sequence>MATIDLEIEGMTCASCANRIEKKLNKLDGVTASVNYATEKAHIDAEDAADGDGGVDPASAQRYIDTVEKLGYHARVPAQQEAPAQAASSHPGQPGQADSAGSAAEAGAPGSAGAATQNAATETGEQGIKDDPELTSLRQRLIGATVLSVPVILLAMIPPLQFTYWQWLSLTLASPVVLWAGWPFHRATWLNAKHGAATMDTLITVGTMAAYLWSLYALFFGSAGEPGMTHGWHIFVSGGDPAGDIYLEVASGVVTFVLAGRYFEKRSKRRAGDALRALTNLGAKDVAILTDGKETRVPISQLQVGMRFVVRPGEKIATDGTVIEGSSAINEAMLTGESVPVEVTPGDSVTGATINESGRLVVEATKVGSDTQLAQMAALIEQAQSGKADVQRLADKVSGVFVPVVMGISLLTLLVWLFVVHADAATAFSTAVAVLIIACPCALGLATPTALLVGTGRGAQMGVLIKGPEVLEQARGIDTIMLDKTGTVTTGTMSVQKVILRGSGQGSTGTAEATKAAENAKATESTYSADDLLRIAGAVEDNSEHPIAKAIAEAAKKSLNDDSASLPATRDFHTTAGRGVRAMVTLPSSESQNSSEPHEAEVTVGRGYVTGDDADVVASDIEGETSTTVPVSIDGRYCGTIVVADTIKDTSAEAIRRFQELGLTTVLLTGDSKAVAQSVAAEVGIDDVFAEVMPQDKVDAVKRMQQQGKVVAMVGDGVNDAAALAQADLGIAMGAGTDAAIEAADITLVRDDLDAAVDAVRLSRKTLRTIKMNLFWAFAYNTAAIPLAAFGLLNPMLSGAAMALSSVFVVSNSLRLRGFH</sequence>
<keyword evidence="6 12" id="KW-0067">ATP-binding</keyword>
<evidence type="ECO:0000256" key="7">
    <source>
        <dbReference type="ARBA" id="ARBA00022967"/>
    </source>
</evidence>
<dbReference type="Gene3D" id="3.30.70.100">
    <property type="match status" value="1"/>
</dbReference>
<dbReference type="CDD" id="cd02094">
    <property type="entry name" value="P-type_ATPase_Cu-like"/>
    <property type="match status" value="1"/>
</dbReference>
<dbReference type="PANTHER" id="PTHR43520:SF8">
    <property type="entry name" value="P-TYPE CU(+) TRANSPORTER"/>
    <property type="match status" value="1"/>
</dbReference>
<proteinExistence type="inferred from homology"/>
<evidence type="ECO:0000256" key="9">
    <source>
        <dbReference type="ARBA" id="ARBA00023136"/>
    </source>
</evidence>
<dbReference type="NCBIfam" id="TIGR01494">
    <property type="entry name" value="ATPase_P-type"/>
    <property type="match status" value="2"/>
</dbReference>
<dbReference type="GO" id="GO:0005886">
    <property type="term" value="C:plasma membrane"/>
    <property type="evidence" value="ECO:0007669"/>
    <property type="project" value="UniProtKB-SubCell"/>
</dbReference>
<evidence type="ECO:0000256" key="12">
    <source>
        <dbReference type="RuleBase" id="RU362081"/>
    </source>
</evidence>
<dbReference type="InterPro" id="IPR018303">
    <property type="entry name" value="ATPase_P-typ_P_site"/>
</dbReference>
<protein>
    <recommendedName>
        <fullName evidence="11">Cation-transporting P-type ATPase B</fullName>
    </recommendedName>
</protein>
<evidence type="ECO:0000256" key="1">
    <source>
        <dbReference type="ARBA" id="ARBA00004651"/>
    </source>
</evidence>
<evidence type="ECO:0000256" key="5">
    <source>
        <dbReference type="ARBA" id="ARBA00022741"/>
    </source>
</evidence>
<dbReference type="GO" id="GO:0055070">
    <property type="term" value="P:copper ion homeostasis"/>
    <property type="evidence" value="ECO:0007669"/>
    <property type="project" value="TreeGrafter"/>
</dbReference>
<dbReference type="SFLD" id="SFLDS00003">
    <property type="entry name" value="Haloacid_Dehalogenase"/>
    <property type="match status" value="1"/>
</dbReference>
<dbReference type="Proteomes" id="UP000285278">
    <property type="component" value="Unassembled WGS sequence"/>
</dbReference>
<dbReference type="Gene3D" id="3.40.50.1000">
    <property type="entry name" value="HAD superfamily/HAD-like"/>
    <property type="match status" value="1"/>
</dbReference>
<dbReference type="InterPro" id="IPR027256">
    <property type="entry name" value="P-typ_ATPase_IB"/>
</dbReference>
<dbReference type="SUPFAM" id="SSF81665">
    <property type="entry name" value="Calcium ATPase, transmembrane domain M"/>
    <property type="match status" value="1"/>
</dbReference>
<evidence type="ECO:0000313" key="15">
    <source>
        <dbReference type="EMBL" id="RIX35192.1"/>
    </source>
</evidence>
<feature type="compositionally biased region" description="Low complexity" evidence="13">
    <location>
        <begin position="95"/>
        <end position="115"/>
    </location>
</feature>
<dbReference type="SUPFAM" id="SSF56784">
    <property type="entry name" value="HAD-like"/>
    <property type="match status" value="1"/>
</dbReference>
<keyword evidence="7" id="KW-1278">Translocase</keyword>
<evidence type="ECO:0000256" key="6">
    <source>
        <dbReference type="ARBA" id="ARBA00022840"/>
    </source>
</evidence>
<dbReference type="InterPro" id="IPR017969">
    <property type="entry name" value="Heavy-metal-associated_CS"/>
</dbReference>
<keyword evidence="3 12" id="KW-0812">Transmembrane</keyword>
<keyword evidence="5 12" id="KW-0547">Nucleotide-binding</keyword>
<keyword evidence="8 12" id="KW-1133">Transmembrane helix</keyword>
<dbReference type="PANTHER" id="PTHR43520">
    <property type="entry name" value="ATP7, ISOFORM B"/>
    <property type="match status" value="1"/>
</dbReference>
<reference evidence="15 16" key="1">
    <citation type="submission" date="2018-09" db="EMBL/GenBank/DDBJ databases">
        <title>Optimization and identification of Corynebacterium falsenii FN1-14 from fish paste.</title>
        <authorList>
            <person name="Daroonpunt R."/>
            <person name="Tanasupawat S."/>
        </authorList>
    </citation>
    <scope>NUCLEOTIDE SEQUENCE [LARGE SCALE GENOMIC DNA]</scope>
    <source>
        <strain evidence="15 16">FN1-14</strain>
    </source>
</reference>
<evidence type="ECO:0000256" key="2">
    <source>
        <dbReference type="ARBA" id="ARBA00006024"/>
    </source>
</evidence>
<evidence type="ECO:0000256" key="10">
    <source>
        <dbReference type="ARBA" id="ARBA00049360"/>
    </source>
</evidence>
<dbReference type="RefSeq" id="WP_119664576.1">
    <property type="nucleotide sequence ID" value="NZ_QXJK01000004.1"/>
</dbReference>
<dbReference type="InterPro" id="IPR001757">
    <property type="entry name" value="P_typ_ATPase"/>
</dbReference>
<accession>A0A418Q7J3</accession>
<feature type="transmembrane region" description="Helical" evidence="12">
    <location>
        <begin position="245"/>
        <end position="263"/>
    </location>
</feature>
<dbReference type="Pfam" id="PF00122">
    <property type="entry name" value="E1-E2_ATPase"/>
    <property type="match status" value="1"/>
</dbReference>
<dbReference type="InterPro" id="IPR059000">
    <property type="entry name" value="ATPase_P-type_domA"/>
</dbReference>
<dbReference type="Pfam" id="PF00403">
    <property type="entry name" value="HMA"/>
    <property type="match status" value="1"/>
</dbReference>
<dbReference type="PRINTS" id="PR00119">
    <property type="entry name" value="CATATPASE"/>
</dbReference>
<evidence type="ECO:0000256" key="8">
    <source>
        <dbReference type="ARBA" id="ARBA00022989"/>
    </source>
</evidence>
<dbReference type="NCBIfam" id="TIGR01525">
    <property type="entry name" value="ATPase-IB_hvy"/>
    <property type="match status" value="1"/>
</dbReference>
<feature type="region of interest" description="Disordered" evidence="13">
    <location>
        <begin position="79"/>
        <end position="132"/>
    </location>
</feature>
<comment type="catalytic activity">
    <reaction evidence="10">
        <text>ATP + H2O = ADP + phosphate + H(+)</text>
        <dbReference type="Rhea" id="RHEA:13065"/>
        <dbReference type="ChEBI" id="CHEBI:15377"/>
        <dbReference type="ChEBI" id="CHEBI:15378"/>
        <dbReference type="ChEBI" id="CHEBI:30616"/>
        <dbReference type="ChEBI" id="CHEBI:43474"/>
        <dbReference type="ChEBI" id="CHEBI:456216"/>
    </reaction>
</comment>
<dbReference type="FunFam" id="3.30.70.100:FF:000005">
    <property type="entry name" value="Copper-exporting P-type ATPase A"/>
    <property type="match status" value="1"/>
</dbReference>
<feature type="transmembrane region" description="Helical" evidence="12">
    <location>
        <begin position="397"/>
        <end position="419"/>
    </location>
</feature>
<dbReference type="InterPro" id="IPR044492">
    <property type="entry name" value="P_typ_ATPase_HD_dom"/>
</dbReference>
<dbReference type="PRINTS" id="PR00120">
    <property type="entry name" value="HATPASE"/>
</dbReference>
<comment type="similarity">
    <text evidence="2 12">Belongs to the cation transport ATPase (P-type) (TC 3.A.3) family. Type IB subfamily.</text>
</comment>
<name>A0A418Q7J3_9CORY</name>
<keyword evidence="9 12" id="KW-0472">Membrane</keyword>
<dbReference type="GO" id="GO:0016887">
    <property type="term" value="F:ATP hydrolysis activity"/>
    <property type="evidence" value="ECO:0007669"/>
    <property type="project" value="InterPro"/>
</dbReference>
<evidence type="ECO:0000256" key="11">
    <source>
        <dbReference type="ARBA" id="ARBA00074171"/>
    </source>
</evidence>
<keyword evidence="16" id="KW-1185">Reference proteome</keyword>
<dbReference type="PROSITE" id="PS01047">
    <property type="entry name" value="HMA_1"/>
    <property type="match status" value="1"/>
</dbReference>
<dbReference type="InterPro" id="IPR023298">
    <property type="entry name" value="ATPase_P-typ_TM_dom_sf"/>
</dbReference>
<evidence type="ECO:0000256" key="4">
    <source>
        <dbReference type="ARBA" id="ARBA00022723"/>
    </source>
</evidence>
<dbReference type="SUPFAM" id="SSF81660">
    <property type="entry name" value="Metal cation-transporting ATPase, ATP-binding domain N"/>
    <property type="match status" value="1"/>
</dbReference>
<dbReference type="STRING" id="1451189.CFAL_03640"/>
<dbReference type="EMBL" id="QXJK01000004">
    <property type="protein sequence ID" value="RIX35192.1"/>
    <property type="molecule type" value="Genomic_DNA"/>
</dbReference>
<feature type="transmembrane region" description="Helical" evidence="12">
    <location>
        <begin position="431"/>
        <end position="453"/>
    </location>
</feature>
<feature type="domain" description="HMA" evidence="14">
    <location>
        <begin position="2"/>
        <end position="75"/>
    </location>
</feature>
<dbReference type="GO" id="GO:0005507">
    <property type="term" value="F:copper ion binding"/>
    <property type="evidence" value="ECO:0007669"/>
    <property type="project" value="TreeGrafter"/>
</dbReference>
<evidence type="ECO:0000313" key="16">
    <source>
        <dbReference type="Proteomes" id="UP000285278"/>
    </source>
</evidence>
<feature type="transmembrane region" description="Helical" evidence="12">
    <location>
        <begin position="196"/>
        <end position="219"/>
    </location>
</feature>
<dbReference type="CDD" id="cd00371">
    <property type="entry name" value="HMA"/>
    <property type="match status" value="1"/>
</dbReference>
<dbReference type="Gene3D" id="2.70.150.10">
    <property type="entry name" value="Calcium-transporting ATPase, cytoplasmic transduction domain A"/>
    <property type="match status" value="1"/>
</dbReference>
<comment type="subcellular location">
    <subcellularLocation>
        <location evidence="1">Cell membrane</location>
        <topology evidence="1">Multi-pass membrane protein</topology>
    </subcellularLocation>
</comment>
<organism evidence="15 16">
    <name type="scientific">Corynebacterium falsenii</name>
    <dbReference type="NCBI Taxonomy" id="108486"/>
    <lineage>
        <taxon>Bacteria</taxon>
        <taxon>Bacillati</taxon>
        <taxon>Actinomycetota</taxon>
        <taxon>Actinomycetes</taxon>
        <taxon>Mycobacteriales</taxon>
        <taxon>Corynebacteriaceae</taxon>
        <taxon>Corynebacterium</taxon>
    </lineage>
</organism>
<dbReference type="Pfam" id="PF00702">
    <property type="entry name" value="Hydrolase"/>
    <property type="match status" value="1"/>
</dbReference>
<dbReference type="SFLD" id="SFLDG00002">
    <property type="entry name" value="C1.7:_P-type_atpase_like"/>
    <property type="match status" value="1"/>
</dbReference>
<feature type="transmembrane region" description="Helical" evidence="12">
    <location>
        <begin position="774"/>
        <end position="793"/>
    </location>
</feature>